<evidence type="ECO:0000256" key="1">
    <source>
        <dbReference type="SAM" id="MobiDB-lite"/>
    </source>
</evidence>
<proteinExistence type="predicted"/>
<feature type="compositionally biased region" description="Polar residues" evidence="1">
    <location>
        <begin position="12"/>
        <end position="24"/>
    </location>
</feature>
<dbReference type="KEGG" id="ppar:A8F97_15800"/>
<feature type="region of interest" description="Disordered" evidence="1">
    <location>
        <begin position="1"/>
        <end position="40"/>
    </location>
</feature>
<dbReference type="OrthoDB" id="6043530at2"/>
<protein>
    <submittedName>
        <fullName evidence="2">Uncharacterized protein</fullName>
    </submittedName>
</protein>
<sequence>MVKSQADELLPQGTSTTLDPNKSPLSGHYHTIPERSKLPDGLGIKVDGKDVIPDSPHAAGHATIYPTRDMSMTEFQNLFDSIHWQYGGKI</sequence>
<dbReference type="Proteomes" id="UP000269665">
    <property type="component" value="Unassembled WGS sequence"/>
</dbReference>
<organism evidence="2 3">
    <name type="scientific">Pectobacterium parmentieri</name>
    <dbReference type="NCBI Taxonomy" id="1905730"/>
    <lineage>
        <taxon>Bacteria</taxon>
        <taxon>Pseudomonadati</taxon>
        <taxon>Pseudomonadota</taxon>
        <taxon>Gammaproteobacteria</taxon>
        <taxon>Enterobacterales</taxon>
        <taxon>Pectobacteriaceae</taxon>
        <taxon>Pectobacterium</taxon>
    </lineage>
</organism>
<accession>A0A8B3FI27</accession>
<reference evidence="2 3" key="1">
    <citation type="journal article" date="2018" name="BMC Genomics">
        <title>High genomic variability in the plant pathogenic bacterium Pectobacterium parmentieri deciphered from de novo assembled complete genomes.</title>
        <authorList>
            <person name="Zoledowska S."/>
            <person name="Motyka-Pomagruk A."/>
            <person name="Sledz W."/>
            <person name="Mengoni A."/>
            <person name="Lojkowska E."/>
        </authorList>
    </citation>
    <scope>NUCLEOTIDE SEQUENCE [LARGE SCALE GENOMIC DNA]</scope>
    <source>
        <strain evidence="2 3">IFB5626</strain>
    </source>
</reference>
<dbReference type="EMBL" id="PSZG01000001">
    <property type="protein sequence ID" value="RKO79011.1"/>
    <property type="molecule type" value="Genomic_DNA"/>
</dbReference>
<evidence type="ECO:0000313" key="2">
    <source>
        <dbReference type="EMBL" id="RKO79011.1"/>
    </source>
</evidence>
<comment type="caution">
    <text evidence="2">The sequence shown here is derived from an EMBL/GenBank/DDBJ whole genome shotgun (WGS) entry which is preliminary data.</text>
</comment>
<name>A0A8B3FI27_PECPM</name>
<dbReference type="AlphaFoldDB" id="A0A8B3FI27"/>
<evidence type="ECO:0000313" key="3">
    <source>
        <dbReference type="Proteomes" id="UP000269665"/>
    </source>
</evidence>
<gene>
    <name evidence="2" type="ORF">C5E00_20720</name>
</gene>